<dbReference type="PANTHER" id="PTHR12778:SF10">
    <property type="entry name" value="MAJOR FACILITATOR SUPERFAMILY DOMAIN-CONTAINING PROTEIN 3"/>
    <property type="match status" value="1"/>
</dbReference>
<feature type="transmembrane region" description="Helical" evidence="6">
    <location>
        <begin position="71"/>
        <end position="91"/>
    </location>
</feature>
<comment type="caution">
    <text evidence="7">The sequence shown here is derived from an EMBL/GenBank/DDBJ whole genome shotgun (WGS) entry which is preliminary data.</text>
</comment>
<evidence type="ECO:0000313" key="7">
    <source>
        <dbReference type="EMBL" id="NPD91193.1"/>
    </source>
</evidence>
<keyword evidence="2" id="KW-0813">Transport</keyword>
<name>A0ABX2AJB1_9BACT</name>
<evidence type="ECO:0000256" key="4">
    <source>
        <dbReference type="ARBA" id="ARBA00022989"/>
    </source>
</evidence>
<evidence type="ECO:0000256" key="6">
    <source>
        <dbReference type="SAM" id="Phobius"/>
    </source>
</evidence>
<feature type="transmembrane region" description="Helical" evidence="6">
    <location>
        <begin position="144"/>
        <end position="162"/>
    </location>
</feature>
<dbReference type="InterPro" id="IPR011701">
    <property type="entry name" value="MFS"/>
</dbReference>
<keyword evidence="4 6" id="KW-1133">Transmembrane helix</keyword>
<sequence length="429" mass="48217">MKHTTPWAWVPTLYFAEGIPYVAVMTISLIMYKRLGMSNADITLYTSWLYLPWVIKPFWSPFIDLIKTKRWWITAMQLLVGAALGGVAFTIPTSFWLQGTLCFFWLMAFSSATHDIAADGFYMLGLNERQQSLFVGIRSTFYRIATIFGQGLLVMIAGNLEVLTRNIRYSWSITFYFIAGMFIALWLYHSYILPRPAEDNEHDNITASGMNKELWQTVVTFFRKPQVMTGICFMLFYRMPEGLLAKVSALFLVDAPHNGGLGLSPAEYGLVQGTVGVVGLTLGGIIGGVAVSDGGLKKWLWPMVVAITLPDIVYVYLSYAMPSNLLIINTCVLVEQFGYGFGFTAYMLYLIYYSQGEHKTSHYSLCTAFMALSMMIPGLFAGAVQEAVGYRMFFIIVMATCAITYIVSAFLRIDENFGKKTSEKSVEKE</sequence>
<feature type="transmembrane region" description="Helical" evidence="6">
    <location>
        <begin position="12"/>
        <end position="30"/>
    </location>
</feature>
<dbReference type="SUPFAM" id="SSF103473">
    <property type="entry name" value="MFS general substrate transporter"/>
    <property type="match status" value="1"/>
</dbReference>
<gene>
    <name evidence="7" type="ORF">HPS56_02310</name>
</gene>
<feature type="transmembrane region" description="Helical" evidence="6">
    <location>
        <begin position="169"/>
        <end position="188"/>
    </location>
</feature>
<feature type="transmembrane region" description="Helical" evidence="6">
    <location>
        <begin position="42"/>
        <end position="59"/>
    </location>
</feature>
<feature type="transmembrane region" description="Helical" evidence="6">
    <location>
        <begin position="325"/>
        <end position="351"/>
    </location>
</feature>
<reference evidence="7 8" key="1">
    <citation type="submission" date="2020-05" db="EMBL/GenBank/DDBJ databases">
        <title>Distinct polysaccharide utilization as determinants for interspecies competition between intestinal Prevotella spp.</title>
        <authorList>
            <person name="Galvez E.J.C."/>
            <person name="Iljazovic A."/>
            <person name="Strowig T."/>
        </authorList>
    </citation>
    <scope>NUCLEOTIDE SEQUENCE [LARGE SCALE GENOMIC DNA]</scope>
    <source>
        <strain evidence="7 8">PMUR</strain>
    </source>
</reference>
<feature type="transmembrane region" description="Helical" evidence="6">
    <location>
        <begin position="270"/>
        <end position="292"/>
    </location>
</feature>
<proteinExistence type="predicted"/>
<organism evidence="7 8">
    <name type="scientific">Xylanibacter muris</name>
    <dbReference type="NCBI Taxonomy" id="2736290"/>
    <lineage>
        <taxon>Bacteria</taxon>
        <taxon>Pseudomonadati</taxon>
        <taxon>Bacteroidota</taxon>
        <taxon>Bacteroidia</taxon>
        <taxon>Bacteroidales</taxon>
        <taxon>Prevotellaceae</taxon>
        <taxon>Xylanibacter</taxon>
    </lineage>
</organism>
<evidence type="ECO:0000256" key="1">
    <source>
        <dbReference type="ARBA" id="ARBA00004141"/>
    </source>
</evidence>
<evidence type="ECO:0000313" key="8">
    <source>
        <dbReference type="Proteomes" id="UP000714420"/>
    </source>
</evidence>
<evidence type="ECO:0000256" key="2">
    <source>
        <dbReference type="ARBA" id="ARBA00022448"/>
    </source>
</evidence>
<feature type="transmembrane region" description="Helical" evidence="6">
    <location>
        <begin position="299"/>
        <end position="319"/>
    </location>
</feature>
<dbReference type="InterPro" id="IPR004752">
    <property type="entry name" value="AmpG_permease/AT-1"/>
</dbReference>
<evidence type="ECO:0000256" key="3">
    <source>
        <dbReference type="ARBA" id="ARBA00022692"/>
    </source>
</evidence>
<dbReference type="PANTHER" id="PTHR12778">
    <property type="entry name" value="SOLUTE CARRIER FAMILY 33 ACETYL-COA TRANSPORTER -RELATED"/>
    <property type="match status" value="1"/>
</dbReference>
<feature type="transmembrane region" description="Helical" evidence="6">
    <location>
        <begin position="390"/>
        <end position="411"/>
    </location>
</feature>
<dbReference type="InterPro" id="IPR036259">
    <property type="entry name" value="MFS_trans_sf"/>
</dbReference>
<keyword evidence="8" id="KW-1185">Reference proteome</keyword>
<protein>
    <submittedName>
        <fullName evidence="7">MFS transporter</fullName>
    </submittedName>
</protein>
<dbReference type="Pfam" id="PF07690">
    <property type="entry name" value="MFS_1"/>
    <property type="match status" value="1"/>
</dbReference>
<dbReference type="Proteomes" id="UP000714420">
    <property type="component" value="Unassembled WGS sequence"/>
</dbReference>
<comment type="subcellular location">
    <subcellularLocation>
        <location evidence="1">Membrane</location>
        <topology evidence="1">Multi-pass membrane protein</topology>
    </subcellularLocation>
</comment>
<keyword evidence="3 6" id="KW-0812">Transmembrane</keyword>
<dbReference type="Gene3D" id="1.20.1250.20">
    <property type="entry name" value="MFS general substrate transporter like domains"/>
    <property type="match status" value="2"/>
</dbReference>
<dbReference type="EMBL" id="JABKKF010000002">
    <property type="protein sequence ID" value="NPD91193.1"/>
    <property type="molecule type" value="Genomic_DNA"/>
</dbReference>
<evidence type="ECO:0000256" key="5">
    <source>
        <dbReference type="ARBA" id="ARBA00023136"/>
    </source>
</evidence>
<accession>A0ABX2AJB1</accession>
<dbReference type="RefSeq" id="WP_172273245.1">
    <property type="nucleotide sequence ID" value="NZ_CASGMU010000002.1"/>
</dbReference>
<feature type="transmembrane region" description="Helical" evidence="6">
    <location>
        <begin position="363"/>
        <end position="384"/>
    </location>
</feature>
<keyword evidence="5 6" id="KW-0472">Membrane</keyword>